<feature type="compositionally biased region" description="Low complexity" evidence="1">
    <location>
        <begin position="310"/>
        <end position="326"/>
    </location>
</feature>
<sequence length="603" mass="66750">MSHDLWISLASAIHPSPNSHTMPAVLQSTIHLLESELVKARAALQEIHPHAPLLRIGDEVAVGAMAAYRQHLISRAPDFYGSRRLTLKEIGLEPAVHELPIEQVAPAESGTMEQQSPDPITRQAPLEQVLSNSLILDHMAPYLGTPSLMTLAATSRHLYKMITSTPYVFRHLDLTRCRGAHLSSPAEPAPDADTQTEDEVYSAPLRKVFGSLEKRSILQDVRTLVLDGLSVPADLVAEIISNERFNVTILSIRECQHLNERKLMQVLQHAVRPTRPAGTPKIKGIYHFSPMHTPPQTAVRRQYRDWWQSRLSPSSSSSQSSSSTSSDNEEEASQGTTSTTQAPAQLPSQLQGLGDEWYRASGKVFKHGLAEGWAQTLQKCEGLIAFDAVLCRGPRHDINRYTAVTESNPAPEDRFLGPAIATVALGPRGCDGCHSSPEGPAIWGQSPDVQFPLLSPIPSHVSHIAAAKRPVVIPNEHPVLIARCADCLTSRWCHQCNKWFCSNCLPHPTQMRTTLTPHQTAIRSPQVPLRGTASLHVERERIEQGVSKDCWECGPTCGSCKRKTQRTCQSCRGDYCIEHNEGCSATMCDWCNTSSRHRMRRFR</sequence>
<accession>S7ZQE0</accession>
<evidence type="ECO:0000256" key="1">
    <source>
        <dbReference type="SAM" id="MobiDB-lite"/>
    </source>
</evidence>
<dbReference type="OrthoDB" id="5345494at2759"/>
<evidence type="ECO:0000313" key="3">
    <source>
        <dbReference type="Proteomes" id="UP000019376"/>
    </source>
</evidence>
<evidence type="ECO:0000313" key="2">
    <source>
        <dbReference type="EMBL" id="EPS30836.1"/>
    </source>
</evidence>
<dbReference type="EMBL" id="KB644412">
    <property type="protein sequence ID" value="EPS30836.1"/>
    <property type="molecule type" value="Genomic_DNA"/>
</dbReference>
<dbReference type="AlphaFoldDB" id="S7ZQE0"/>
<dbReference type="Proteomes" id="UP000019376">
    <property type="component" value="Unassembled WGS sequence"/>
</dbReference>
<dbReference type="eggNOG" id="ENOG502QQ04">
    <property type="taxonomic scope" value="Eukaryota"/>
</dbReference>
<dbReference type="PhylomeDB" id="S7ZQE0"/>
<name>S7ZQE0_PENO1</name>
<protein>
    <recommendedName>
        <fullName evidence="4">F-box domain-containing protein</fullName>
    </recommendedName>
</protein>
<dbReference type="HOGENOM" id="CLU_037759_0_0_1"/>
<feature type="region of interest" description="Disordered" evidence="1">
    <location>
        <begin position="310"/>
        <end position="345"/>
    </location>
</feature>
<feature type="compositionally biased region" description="Polar residues" evidence="1">
    <location>
        <begin position="333"/>
        <end position="345"/>
    </location>
</feature>
<organism evidence="2 3">
    <name type="scientific">Penicillium oxalicum (strain 114-2 / CGMCC 5302)</name>
    <name type="common">Penicillium decumbens</name>
    <dbReference type="NCBI Taxonomy" id="933388"/>
    <lineage>
        <taxon>Eukaryota</taxon>
        <taxon>Fungi</taxon>
        <taxon>Dikarya</taxon>
        <taxon>Ascomycota</taxon>
        <taxon>Pezizomycotina</taxon>
        <taxon>Eurotiomycetes</taxon>
        <taxon>Eurotiomycetidae</taxon>
        <taxon>Eurotiales</taxon>
        <taxon>Aspergillaceae</taxon>
        <taxon>Penicillium</taxon>
    </lineage>
</organism>
<reference evidence="2" key="1">
    <citation type="journal article" date="2013" name="PLoS ONE">
        <title>Genomic and secretomic analyses reveal unique features of the lignocellulolytic enzyme system of Penicillium decumbens.</title>
        <authorList>
            <person name="Liu G."/>
            <person name="Zhang L."/>
            <person name="Wei X."/>
            <person name="Zou G."/>
            <person name="Qin Y."/>
            <person name="Ma L."/>
            <person name="Li J."/>
            <person name="Zheng H."/>
            <person name="Wang S."/>
            <person name="Wang C."/>
            <person name="Xun L."/>
            <person name="Zhao G.-P."/>
            <person name="Zhou Z."/>
            <person name="Qu Y."/>
        </authorList>
    </citation>
    <scope>NUCLEOTIDE SEQUENCE [LARGE SCALE GENOMIC DNA]</scope>
    <source>
        <strain evidence="2">114-2</strain>
    </source>
</reference>
<gene>
    <name evidence="2" type="ORF">PDE_05788</name>
</gene>
<evidence type="ECO:0008006" key="4">
    <source>
        <dbReference type="Google" id="ProtNLM"/>
    </source>
</evidence>
<keyword evidence="3" id="KW-1185">Reference proteome</keyword>
<proteinExistence type="predicted"/>
<feature type="region of interest" description="Disordered" evidence="1">
    <location>
        <begin position="272"/>
        <end position="294"/>
    </location>
</feature>
<dbReference type="STRING" id="933388.S7ZQE0"/>